<reference evidence="1 2" key="1">
    <citation type="journal article" date="2003" name="Proc. Natl. Acad. Sci. U.S.A.">
        <title>Genome sequence of the cyanobacterium Prochlorococcus marinus SS120, a nearly minimal oxyphototrophic genome.</title>
        <authorList>
            <person name="Dufresne A."/>
            <person name="Salanoubat M."/>
            <person name="Partensky F."/>
            <person name="Artiguenave F."/>
            <person name="Axmann I.M."/>
            <person name="Barbe V."/>
            <person name="Duprat S."/>
            <person name="Galperin M.Y."/>
            <person name="Koonin E.V."/>
            <person name="Le Gall F."/>
            <person name="Makarova K.S."/>
            <person name="Ostrowski M."/>
            <person name="Oztas S."/>
            <person name="Robert C."/>
            <person name="Rogozin I.B."/>
            <person name="Scanlan D.J."/>
            <person name="Tandeau de Marsac N."/>
            <person name="Weissenbach J."/>
            <person name="Wincker P."/>
            <person name="Wolf Y.I."/>
            <person name="Hess W.R."/>
        </authorList>
    </citation>
    <scope>NUCLEOTIDE SEQUENCE [LARGE SCALE GENOMIC DNA]</scope>
    <source>
        <strain evidence="2">SARG / CCMP1375 / SS120</strain>
    </source>
</reference>
<dbReference type="EMBL" id="AE017126">
    <property type="protein sequence ID" value="AAQ00255.1"/>
    <property type="molecule type" value="Genomic_DNA"/>
</dbReference>
<proteinExistence type="predicted"/>
<dbReference type="AlphaFoldDB" id="Q7VB88"/>
<dbReference type="EnsemblBacteria" id="AAQ00255">
    <property type="protein sequence ID" value="AAQ00255"/>
    <property type="gene ID" value="Pro_1210"/>
</dbReference>
<dbReference type="InterPro" id="IPR007710">
    <property type="entry name" value="Nucleoside_deoxyribTrfase"/>
</dbReference>
<dbReference type="eggNOG" id="COG3613">
    <property type="taxonomic scope" value="Bacteria"/>
</dbReference>
<dbReference type="STRING" id="167539.Pro_1210"/>
<dbReference type="OrthoDB" id="511955at2"/>
<dbReference type="PATRIC" id="fig|167539.5.peg.1269"/>
<sequence>MTRKIIYLASPYGFSKQCKKNLLPEFIAALEDLGAEVWEPFSRNAQYENLQPGWAHDIALADLRDVRNSDGILAVVNGTPPDEGVMIELGAAIALGKPTFLFRDDFRRCSDSEEYPLNLMLFAGLPSIGWNDYFYTSIEELSDPKKSLAIWLKD</sequence>
<evidence type="ECO:0000313" key="1">
    <source>
        <dbReference type="EMBL" id="AAQ00255.1"/>
    </source>
</evidence>
<dbReference type="HOGENOM" id="CLU_1702702_0_0_3"/>
<dbReference type="PANTHER" id="PTHR15364:SF0">
    <property type="entry name" value="2'-DEOXYNUCLEOSIDE 5'-PHOSPHATE N-HYDROLASE 1"/>
    <property type="match status" value="1"/>
</dbReference>
<dbReference type="Pfam" id="PF05014">
    <property type="entry name" value="Nuc_deoxyrib_tr"/>
    <property type="match status" value="1"/>
</dbReference>
<dbReference type="RefSeq" id="WP_011125362.1">
    <property type="nucleotide sequence ID" value="NC_005042.1"/>
</dbReference>
<dbReference type="SUPFAM" id="SSF52309">
    <property type="entry name" value="N-(deoxy)ribosyltransferase-like"/>
    <property type="match status" value="1"/>
</dbReference>
<dbReference type="GO" id="GO:0009159">
    <property type="term" value="P:deoxyribonucleoside monophosphate catabolic process"/>
    <property type="evidence" value="ECO:0007669"/>
    <property type="project" value="TreeGrafter"/>
</dbReference>
<dbReference type="PANTHER" id="PTHR15364">
    <property type="entry name" value="2'-DEOXYNUCLEOSIDE 5'-PHOSPHATE N-HYDROLASE 1"/>
    <property type="match status" value="1"/>
</dbReference>
<keyword evidence="2" id="KW-1185">Reference proteome</keyword>
<organism evidence="1 2">
    <name type="scientific">Prochlorococcus marinus (strain SARG / CCMP1375 / SS120)</name>
    <dbReference type="NCBI Taxonomy" id="167539"/>
    <lineage>
        <taxon>Bacteria</taxon>
        <taxon>Bacillati</taxon>
        <taxon>Cyanobacteriota</taxon>
        <taxon>Cyanophyceae</taxon>
        <taxon>Synechococcales</taxon>
        <taxon>Prochlorococcaceae</taxon>
        <taxon>Prochlorococcus</taxon>
    </lineage>
</organism>
<evidence type="ECO:0000313" key="2">
    <source>
        <dbReference type="Proteomes" id="UP000001420"/>
    </source>
</evidence>
<protein>
    <submittedName>
        <fullName evidence="1">Nucleoside 2-deoxyribosyltransferase</fullName>
    </submittedName>
</protein>
<name>Q7VB88_PROMA</name>
<dbReference type="Proteomes" id="UP000001420">
    <property type="component" value="Chromosome"/>
</dbReference>
<dbReference type="KEGG" id="pma:Pro_1210"/>
<accession>Q7VB88</accession>
<dbReference type="Gene3D" id="3.40.50.450">
    <property type="match status" value="1"/>
</dbReference>
<gene>
    <name evidence="1" type="ordered locus">Pro_1210</name>
</gene>
<dbReference type="GO" id="GO:0070694">
    <property type="term" value="F:5-hydroxymethyl-dUMP N-hydrolase activity"/>
    <property type="evidence" value="ECO:0007669"/>
    <property type="project" value="TreeGrafter"/>
</dbReference>
<dbReference type="InterPro" id="IPR051239">
    <property type="entry name" value="2'-dNMP_N-hydrolase"/>
</dbReference>